<organism evidence="19 20">
    <name type="scientific">Catenaria anguillulae PL171</name>
    <dbReference type="NCBI Taxonomy" id="765915"/>
    <lineage>
        <taxon>Eukaryota</taxon>
        <taxon>Fungi</taxon>
        <taxon>Fungi incertae sedis</taxon>
        <taxon>Blastocladiomycota</taxon>
        <taxon>Blastocladiomycetes</taxon>
        <taxon>Blastocladiales</taxon>
        <taxon>Catenariaceae</taxon>
        <taxon>Catenaria</taxon>
    </lineage>
</organism>
<evidence type="ECO:0000256" key="6">
    <source>
        <dbReference type="ARBA" id="ARBA00022723"/>
    </source>
</evidence>
<feature type="region of interest" description="Disordered" evidence="17">
    <location>
        <begin position="1"/>
        <end position="130"/>
    </location>
</feature>
<dbReference type="SMART" id="SM00184">
    <property type="entry name" value="RING"/>
    <property type="match status" value="1"/>
</dbReference>
<evidence type="ECO:0000256" key="9">
    <source>
        <dbReference type="ARBA" id="ARBA00022833"/>
    </source>
</evidence>
<feature type="coiled-coil region" evidence="16">
    <location>
        <begin position="619"/>
        <end position="646"/>
    </location>
</feature>
<feature type="coiled-coil region" evidence="16">
    <location>
        <begin position="152"/>
        <end position="179"/>
    </location>
</feature>
<keyword evidence="5 15" id="KW-0808">Transferase</keyword>
<dbReference type="PANTHER" id="PTHR23163:SF0">
    <property type="entry name" value="E3 UBIQUITIN-PROTEIN LIGASE BRE1"/>
    <property type="match status" value="1"/>
</dbReference>
<keyword evidence="9 15" id="KW-0862">Zinc</keyword>
<dbReference type="InterPro" id="IPR017907">
    <property type="entry name" value="Znf_RING_CS"/>
</dbReference>
<keyword evidence="20" id="KW-1185">Reference proteome</keyword>
<evidence type="ECO:0000256" key="5">
    <source>
        <dbReference type="ARBA" id="ARBA00022679"/>
    </source>
</evidence>
<accession>A0A1Y2HDX7</accession>
<dbReference type="SUPFAM" id="SSF57850">
    <property type="entry name" value="RING/U-box"/>
    <property type="match status" value="1"/>
</dbReference>
<evidence type="ECO:0000256" key="4">
    <source>
        <dbReference type="ARBA" id="ARBA00005555"/>
    </source>
</evidence>
<evidence type="ECO:0000256" key="7">
    <source>
        <dbReference type="ARBA" id="ARBA00022771"/>
    </source>
</evidence>
<comment type="function">
    <text evidence="13">E3 ubiquitin-protein ligase that mediates monoubiquitination of histone H2B to form H2BK123ub1. H2BK123ub1 gives a specific tag for epigenetic transcriptional activation and is also a prerequisite for H3K4me and H3K79me formation.</text>
</comment>
<dbReference type="PANTHER" id="PTHR23163">
    <property type="entry name" value="RING FINGER PROTEIN-RELATED"/>
    <property type="match status" value="1"/>
</dbReference>
<dbReference type="GO" id="GO:0006325">
    <property type="term" value="P:chromatin organization"/>
    <property type="evidence" value="ECO:0007669"/>
    <property type="project" value="UniProtKB-KW"/>
</dbReference>
<keyword evidence="11 15" id="KW-0175">Coiled coil</keyword>
<dbReference type="GO" id="GO:0016567">
    <property type="term" value="P:protein ubiquitination"/>
    <property type="evidence" value="ECO:0007669"/>
    <property type="project" value="UniProtKB-UniRule"/>
</dbReference>
<dbReference type="GO" id="GO:0061630">
    <property type="term" value="F:ubiquitin protein ligase activity"/>
    <property type="evidence" value="ECO:0007669"/>
    <property type="project" value="UniProtKB-EC"/>
</dbReference>
<dbReference type="Proteomes" id="UP000193411">
    <property type="component" value="Unassembled WGS sequence"/>
</dbReference>
<feature type="coiled-coil region" evidence="16">
    <location>
        <begin position="689"/>
        <end position="723"/>
    </location>
</feature>
<evidence type="ECO:0000256" key="11">
    <source>
        <dbReference type="ARBA" id="ARBA00023054"/>
    </source>
</evidence>
<sequence length="931" mass="98917">MASERKRRIIHDDDDDDDSNLSGSSSAPMDGVTFTSTSAAEPPQNALPPLPNASSSSASASALSASAPPPSKRKRIATGGTTPPIHTAGGRRTTTPPLSAGSSTGASSYSSSSDQHHALPPPPLPDAAAGERIPFPAESQEALESLIHTFQKDAVIRQLADYMRQVQVLQAEREQWMARNSQLSDMVTAIGGWWTEIADELLLLSSRFDAQQHINAILAQQDTARNAFLTSLLNIDQEAALEEQLNATHMQARHLVASFIHYLDHQSTPAAPDVDALRQRCAKLRADLVRTERDLAVARVTAHDTRVQLEAAREEGRKKDRVIDRLQSRTWAGAFLQPMAAPAKGGDDGGETPKVGHGQGGASTVSTPTSAPVQLLPDATSAVAPVPPAATTTGQVDLDSAKLLTLDDLATLAESTSAAHMHAMADELARTKRELDTLRIAAQQPPDIPATHPGLVALQTELATRAAEASTCRARAEALAGELAQVKEQQTAWMSAHAEQLAGAQAQCELEAKRLADEIARVRRQRDEAVQQRDGLVAEKRARSGEGEAGEVKRQVVEKRLEMAEARVRRLVAGMAEGWGWVQFAGEVGAGVEVGEVVGKLEDKIRQLEAGGLVAAADSDNEMADVATLRAQLANAQAQVAALCEEMDSTAEGYGQLDARISQVAQAIRARDDLVAKLAADKTKLDGKILFLRKQCEQLKADADVARRAAEVLRDAVRAAEDRDRAAATHVAAVAREAALAQERAMREVGRAADLEAQVAGLDLRAKTADEQVAHLSAILDQRTADGEAAKALLAAAEGKVAAMTAVVAERDSLVAEHGKRVAQAQAAAAQAQAQAKAAAASASSAVGGPRGPMPVSESGMVGVGDEDLLQNYRQLLQCGVCQHRFKDTVLVKCMHTFCRGCIDLRIETRQRKCPTCGDAFGSGDVKQLFL</sequence>
<dbReference type="OrthoDB" id="10266039at2759"/>
<evidence type="ECO:0000256" key="15">
    <source>
        <dbReference type="RuleBase" id="RU365038"/>
    </source>
</evidence>
<dbReference type="InterPro" id="IPR013083">
    <property type="entry name" value="Znf_RING/FYVE/PHD"/>
</dbReference>
<evidence type="ECO:0000256" key="14">
    <source>
        <dbReference type="PROSITE-ProRule" id="PRU00175"/>
    </source>
</evidence>
<name>A0A1Y2HDX7_9FUNG</name>
<feature type="domain" description="RING-type" evidence="18">
    <location>
        <begin position="879"/>
        <end position="917"/>
    </location>
</feature>
<keyword evidence="8 15" id="KW-0833">Ubl conjugation pathway</keyword>
<evidence type="ECO:0000256" key="16">
    <source>
        <dbReference type="SAM" id="Coils"/>
    </source>
</evidence>
<evidence type="ECO:0000256" key="1">
    <source>
        <dbReference type="ARBA" id="ARBA00000900"/>
    </source>
</evidence>
<feature type="compositionally biased region" description="Low complexity" evidence="17">
    <location>
        <begin position="99"/>
        <end position="113"/>
    </location>
</feature>
<dbReference type="EMBL" id="MCFL01000042">
    <property type="protein sequence ID" value="ORZ32755.1"/>
    <property type="molecule type" value="Genomic_DNA"/>
</dbReference>
<dbReference type="PROSITE" id="PS00518">
    <property type="entry name" value="ZF_RING_1"/>
    <property type="match status" value="1"/>
</dbReference>
<evidence type="ECO:0000313" key="20">
    <source>
        <dbReference type="Proteomes" id="UP000193411"/>
    </source>
</evidence>
<comment type="catalytic activity">
    <reaction evidence="1 15">
        <text>S-ubiquitinyl-[E2 ubiquitin-conjugating enzyme]-L-cysteine + [acceptor protein]-L-lysine = [E2 ubiquitin-conjugating enzyme]-L-cysteine + N(6)-ubiquitinyl-[acceptor protein]-L-lysine.</text>
        <dbReference type="EC" id="2.3.2.27"/>
    </reaction>
</comment>
<dbReference type="CDD" id="cd16499">
    <property type="entry name" value="RING-HC_Bre1-like"/>
    <property type="match status" value="1"/>
</dbReference>
<dbReference type="InterPro" id="IPR058643">
    <property type="entry name" value="BRE1-like_CC"/>
</dbReference>
<dbReference type="Gene3D" id="3.30.40.10">
    <property type="entry name" value="Zinc/RING finger domain, C3HC4 (zinc finger)"/>
    <property type="match status" value="1"/>
</dbReference>
<protein>
    <recommendedName>
        <fullName evidence="15">E3 ubiquitin protein ligase</fullName>
        <ecNumber evidence="15">2.3.2.27</ecNumber>
    </recommendedName>
</protein>
<gene>
    <name evidence="19" type="ORF">BCR44DRAFT_1439535</name>
</gene>
<keyword evidence="6 15" id="KW-0479">Metal-binding</keyword>
<dbReference type="GO" id="GO:0033503">
    <property type="term" value="C:HULC complex"/>
    <property type="evidence" value="ECO:0007669"/>
    <property type="project" value="TreeGrafter"/>
</dbReference>
<dbReference type="GO" id="GO:0005634">
    <property type="term" value="C:nucleus"/>
    <property type="evidence" value="ECO:0007669"/>
    <property type="project" value="UniProtKB-SubCell"/>
</dbReference>
<evidence type="ECO:0000256" key="8">
    <source>
        <dbReference type="ARBA" id="ARBA00022786"/>
    </source>
</evidence>
<feature type="compositionally biased region" description="Polar residues" evidence="17">
    <location>
        <begin position="20"/>
        <end position="38"/>
    </location>
</feature>
<reference evidence="19 20" key="1">
    <citation type="submission" date="2016-07" db="EMBL/GenBank/DDBJ databases">
        <title>Pervasive Adenine N6-methylation of Active Genes in Fungi.</title>
        <authorList>
            <consortium name="DOE Joint Genome Institute"/>
            <person name="Mondo S.J."/>
            <person name="Dannebaum R.O."/>
            <person name="Kuo R.C."/>
            <person name="Labutti K."/>
            <person name="Haridas S."/>
            <person name="Kuo A."/>
            <person name="Salamov A."/>
            <person name="Ahrendt S.R."/>
            <person name="Lipzen A."/>
            <person name="Sullivan W."/>
            <person name="Andreopoulos W.B."/>
            <person name="Clum A."/>
            <person name="Lindquist E."/>
            <person name="Daum C."/>
            <person name="Ramamoorthy G.K."/>
            <person name="Gryganskyi A."/>
            <person name="Culley D."/>
            <person name="Magnuson J.K."/>
            <person name="James T.Y."/>
            <person name="O'Malley M.A."/>
            <person name="Stajich J.E."/>
            <person name="Spatafora J.W."/>
            <person name="Visel A."/>
            <person name="Grigoriev I.V."/>
        </authorList>
    </citation>
    <scope>NUCLEOTIDE SEQUENCE [LARGE SCALE GENOMIC DNA]</scope>
    <source>
        <strain evidence="19 20">PL171</strain>
    </source>
</reference>
<evidence type="ECO:0000256" key="3">
    <source>
        <dbReference type="ARBA" id="ARBA00004906"/>
    </source>
</evidence>
<comment type="pathway">
    <text evidence="3 15">Protein modification; protein ubiquitination.</text>
</comment>
<comment type="caution">
    <text evidence="19">The sequence shown here is derived from an EMBL/GenBank/DDBJ whole genome shotgun (WGS) entry which is preliminary data.</text>
</comment>
<evidence type="ECO:0000259" key="18">
    <source>
        <dbReference type="PROSITE" id="PS50089"/>
    </source>
</evidence>
<dbReference type="AlphaFoldDB" id="A0A1Y2HDX7"/>
<evidence type="ECO:0000256" key="12">
    <source>
        <dbReference type="ARBA" id="ARBA00023242"/>
    </source>
</evidence>
<comment type="subcellular location">
    <subcellularLocation>
        <location evidence="2 15">Nucleus</location>
    </subcellularLocation>
</comment>
<feature type="coiled-coil region" evidence="16">
    <location>
        <begin position="815"/>
        <end position="842"/>
    </location>
</feature>
<dbReference type="InterPro" id="IPR013956">
    <property type="entry name" value="E3_ubiquit_lig_Bre1"/>
</dbReference>
<dbReference type="Pfam" id="PF26095">
    <property type="entry name" value="CC_Bre1"/>
    <property type="match status" value="1"/>
</dbReference>
<feature type="coiled-coil region" evidence="16">
    <location>
        <begin position="274"/>
        <end position="329"/>
    </location>
</feature>
<comment type="similarity">
    <text evidence="4 15">Belongs to the BRE1 family.</text>
</comment>
<evidence type="ECO:0000256" key="2">
    <source>
        <dbReference type="ARBA" id="ARBA00004123"/>
    </source>
</evidence>
<dbReference type="EC" id="2.3.2.27" evidence="15"/>
<dbReference type="UniPathway" id="UPA00143"/>
<feature type="coiled-coil region" evidence="16">
    <location>
        <begin position="505"/>
        <end position="539"/>
    </location>
</feature>
<dbReference type="PROSITE" id="PS50089">
    <property type="entry name" value="ZF_RING_2"/>
    <property type="match status" value="1"/>
</dbReference>
<dbReference type="STRING" id="765915.A0A1Y2HDX7"/>
<dbReference type="InterPro" id="IPR018957">
    <property type="entry name" value="Znf_C3HC4_RING-type"/>
</dbReference>
<evidence type="ECO:0000256" key="17">
    <source>
        <dbReference type="SAM" id="MobiDB-lite"/>
    </source>
</evidence>
<keyword evidence="12 15" id="KW-0539">Nucleus</keyword>
<feature type="region of interest" description="Disordered" evidence="17">
    <location>
        <begin position="340"/>
        <end position="369"/>
    </location>
</feature>
<evidence type="ECO:0000256" key="13">
    <source>
        <dbReference type="ARBA" id="ARBA00059679"/>
    </source>
</evidence>
<evidence type="ECO:0000313" key="19">
    <source>
        <dbReference type="EMBL" id="ORZ32755.1"/>
    </source>
</evidence>
<feature type="compositionally biased region" description="Low complexity" evidence="17">
    <location>
        <begin position="52"/>
        <end position="66"/>
    </location>
</feature>
<keyword evidence="10 15" id="KW-0156">Chromatin regulator</keyword>
<dbReference type="GO" id="GO:0008270">
    <property type="term" value="F:zinc ion binding"/>
    <property type="evidence" value="ECO:0007669"/>
    <property type="project" value="UniProtKB-KW"/>
</dbReference>
<keyword evidence="7 14" id="KW-0863">Zinc-finger</keyword>
<dbReference type="Pfam" id="PF00097">
    <property type="entry name" value="zf-C3HC4"/>
    <property type="match status" value="1"/>
</dbReference>
<evidence type="ECO:0000256" key="10">
    <source>
        <dbReference type="ARBA" id="ARBA00022853"/>
    </source>
</evidence>
<dbReference type="InterPro" id="IPR001841">
    <property type="entry name" value="Znf_RING"/>
</dbReference>
<proteinExistence type="inferred from homology"/>